<evidence type="ECO:0000259" key="6">
    <source>
        <dbReference type="PROSITE" id="PS51265"/>
    </source>
</evidence>
<accession>A0A5B0PWG6</accession>
<feature type="compositionally biased region" description="Acidic residues" evidence="5">
    <location>
        <begin position="892"/>
        <end position="902"/>
    </location>
</feature>
<keyword evidence="1" id="KW-0479">Metal-binding</keyword>
<dbReference type="Proteomes" id="UP000325313">
    <property type="component" value="Unassembled WGS sequence"/>
</dbReference>
<evidence type="ECO:0000313" key="8">
    <source>
        <dbReference type="EMBL" id="KAA1105119.1"/>
    </source>
</evidence>
<reference evidence="9 10" key="1">
    <citation type="submission" date="2019-05" db="EMBL/GenBank/DDBJ databases">
        <title>Emergence of the Ug99 lineage of the wheat stem rust pathogen through somatic hybridization.</title>
        <authorList>
            <person name="Li F."/>
            <person name="Upadhyaya N.M."/>
            <person name="Sperschneider J."/>
            <person name="Matny O."/>
            <person name="Nguyen-Phuc H."/>
            <person name="Mago R."/>
            <person name="Raley C."/>
            <person name="Miller M.E."/>
            <person name="Silverstein K.A.T."/>
            <person name="Henningsen E."/>
            <person name="Hirsch C.D."/>
            <person name="Visser B."/>
            <person name="Pretorius Z.A."/>
            <person name="Steffenson B.J."/>
            <person name="Schwessinger B."/>
            <person name="Dodds P.N."/>
            <person name="Figueroa M."/>
        </authorList>
    </citation>
    <scope>NUCLEOTIDE SEQUENCE [LARGE SCALE GENOMIC DNA]</scope>
    <source>
        <strain evidence="7">21-0</strain>
        <strain evidence="8 10">Ug99</strain>
    </source>
</reference>
<dbReference type="PANTHER" id="PTHR15375">
    <property type="entry name" value="ACTIVATOR OF S-PHASE KINASE-RELATED"/>
    <property type="match status" value="1"/>
</dbReference>
<dbReference type="GO" id="GO:0003676">
    <property type="term" value="F:nucleic acid binding"/>
    <property type="evidence" value="ECO:0007669"/>
    <property type="project" value="InterPro"/>
</dbReference>
<dbReference type="CDD" id="cd00027">
    <property type="entry name" value="BRCT"/>
    <property type="match status" value="1"/>
</dbReference>
<dbReference type="GO" id="GO:0010571">
    <property type="term" value="P:positive regulation of nuclear cell cycle DNA replication"/>
    <property type="evidence" value="ECO:0007669"/>
    <property type="project" value="TreeGrafter"/>
</dbReference>
<gene>
    <name evidence="7" type="ORF">PGT21_002381</name>
    <name evidence="8" type="ORF">PGTUg99_013823</name>
</gene>
<feature type="region of interest" description="Disordered" evidence="5">
    <location>
        <begin position="1"/>
        <end position="39"/>
    </location>
</feature>
<dbReference type="EMBL" id="VSWC01000080">
    <property type="protein sequence ID" value="KAA1092427.1"/>
    <property type="molecule type" value="Genomic_DNA"/>
</dbReference>
<dbReference type="OrthoDB" id="21380at2759"/>
<feature type="compositionally biased region" description="Acidic residues" evidence="5">
    <location>
        <begin position="491"/>
        <end position="503"/>
    </location>
</feature>
<dbReference type="PANTHER" id="PTHR15375:SF26">
    <property type="entry name" value="PROTEIN CHIFFON"/>
    <property type="match status" value="1"/>
</dbReference>
<dbReference type="GO" id="GO:0043539">
    <property type="term" value="F:protein serine/threonine kinase activator activity"/>
    <property type="evidence" value="ECO:0007669"/>
    <property type="project" value="TreeGrafter"/>
</dbReference>
<feature type="compositionally biased region" description="Polar residues" evidence="5">
    <location>
        <begin position="112"/>
        <end position="131"/>
    </location>
</feature>
<dbReference type="InterPro" id="IPR051590">
    <property type="entry name" value="Replication_Regulatory_Kinase"/>
</dbReference>
<feature type="region of interest" description="Disordered" evidence="5">
    <location>
        <begin position="48"/>
        <end position="67"/>
    </location>
</feature>
<comment type="caution">
    <text evidence="8">The sequence shown here is derived from an EMBL/GenBank/DDBJ whole genome shotgun (WGS) entry which is preliminary data.</text>
</comment>
<evidence type="ECO:0000256" key="5">
    <source>
        <dbReference type="SAM" id="MobiDB-lite"/>
    </source>
</evidence>
<dbReference type="SMART" id="SM00586">
    <property type="entry name" value="ZnF_DBF"/>
    <property type="match status" value="1"/>
</dbReference>
<dbReference type="InterPro" id="IPR006572">
    <property type="entry name" value="Znf_DBF"/>
</dbReference>
<keyword evidence="9" id="KW-1185">Reference proteome</keyword>
<dbReference type="Pfam" id="PF07535">
    <property type="entry name" value="zf-DBF"/>
    <property type="match status" value="1"/>
</dbReference>
<feature type="compositionally biased region" description="Polar residues" evidence="5">
    <location>
        <begin position="80"/>
        <end position="98"/>
    </location>
</feature>
<dbReference type="SUPFAM" id="SSF52113">
    <property type="entry name" value="BRCT domain"/>
    <property type="match status" value="1"/>
</dbReference>
<dbReference type="GO" id="GO:0031431">
    <property type="term" value="C:Dbf4-dependent protein kinase complex"/>
    <property type="evidence" value="ECO:0007669"/>
    <property type="project" value="TreeGrafter"/>
</dbReference>
<dbReference type="FunFam" id="6.10.250.3410:FF:000001">
    <property type="entry name" value="Protein DBF4 homolog A"/>
    <property type="match status" value="1"/>
</dbReference>
<feature type="compositionally biased region" description="Basic and acidic residues" evidence="5">
    <location>
        <begin position="420"/>
        <end position="433"/>
    </location>
</feature>
<dbReference type="InterPro" id="IPR013939">
    <property type="entry name" value="Regulatory_Dfp1/Him1"/>
</dbReference>
<dbReference type="PROSITE" id="PS51265">
    <property type="entry name" value="ZF_DBF4"/>
    <property type="match status" value="1"/>
</dbReference>
<evidence type="ECO:0000256" key="2">
    <source>
        <dbReference type="ARBA" id="ARBA00022771"/>
    </source>
</evidence>
<feature type="compositionally biased region" description="Polar residues" evidence="5">
    <location>
        <begin position="464"/>
        <end position="482"/>
    </location>
</feature>
<proteinExistence type="predicted"/>
<dbReference type="GO" id="GO:1901987">
    <property type="term" value="P:regulation of cell cycle phase transition"/>
    <property type="evidence" value="ECO:0007669"/>
    <property type="project" value="TreeGrafter"/>
</dbReference>
<dbReference type="AlphaFoldDB" id="A0A5B0PWG6"/>
<feature type="compositionally biased region" description="Basic and acidic residues" evidence="5">
    <location>
        <begin position="809"/>
        <end position="832"/>
    </location>
</feature>
<evidence type="ECO:0000256" key="1">
    <source>
        <dbReference type="ARBA" id="ARBA00022723"/>
    </source>
</evidence>
<dbReference type="Pfam" id="PF08630">
    <property type="entry name" value="Dfp1_Him1_M"/>
    <property type="match status" value="1"/>
</dbReference>
<dbReference type="Proteomes" id="UP000324748">
    <property type="component" value="Unassembled WGS sequence"/>
</dbReference>
<evidence type="ECO:0000313" key="7">
    <source>
        <dbReference type="EMBL" id="KAA1092427.1"/>
    </source>
</evidence>
<feature type="region of interest" description="Disordered" evidence="5">
    <location>
        <begin position="112"/>
        <end position="150"/>
    </location>
</feature>
<feature type="compositionally biased region" description="Basic and acidic residues" evidence="5">
    <location>
        <begin position="134"/>
        <end position="150"/>
    </location>
</feature>
<feature type="compositionally biased region" description="Acidic residues" evidence="5">
    <location>
        <begin position="833"/>
        <end position="869"/>
    </location>
</feature>
<sequence length="908" mass="104653">MIPTLNPNGKRPTHNTTNNYDHHHRIPLDPLINNSASKRPRTSLNYYHHHQQQQTTENTKNHSQRPTIKKSLSGLIFPHPNQSNNTPLDLLNPSNQSPTLRTARLQTHNNQTIHHHPTPQNALSTNQNSIPRPTPREKQQQQPTIKDKDELKREMAQWQEKYRVAIKSFVFYLHQLDPSTSVDLKLKIRAWGARVDQFFSKEVTHLITDLPAPANLSAHSPSPRKRNTAYCLPSPTRNNKENGQAAIGLRRNVKRLSAICSPEKEASAESTHCAYPLLRKATELKIKIWKSEKLLNVLYRLGDQRSPVKQQQLVKPSLPSLLLKEAQQGHTNEFDPVALRPDYYYFGPKAMFIMVEDITQEHKPIIVKEYTRPKTREATSWPIMWGGTEGKPAFSRHTAKQSYLHVRNRIRQMFEMRVKDSARQKNNTRERSNSLDCLGPSHRQPDDRSPPAKQQNLRRAVSMNMLQRRQSGRLSRTTTVHQPDQETTEHDPDDDDDDDDENECREIDHINKTAPEHFRGNGRVFLAASGNSVTMTSNVASATSTRSSAVRTAQIGRQLIDKRLAALGKRPTFEINQFNSPGIGSSSLKREIGAGSSKDRLQTLRKELDPTSHINKLKRCQSLDSSMIAKKKAADDAKAKSKRRGLGVRAKLGNGFELIDLRRLAKNEEPKTGYCENCRLKYSDFRKHILTRKHRKFALDESNWADLDETLKKTTRRLKPGVTVPPSVREMILLMHGSDNEEEEEDEDEEEEEDDEEEEEEEDVKEDEEEDAEEEEEEDVEEEEEEEEDVEEEEVVEGEEVDEEVDVRDDERRDEIQKATRVEEVIDQQDDRVEADELEEGEYDETEEDHGENNEDREEAEEEEEEEEGQITQSNCRELPPTNPQLLHYELEEGEWEPEPDQSDIVFL</sequence>
<dbReference type="EMBL" id="VDEP01000312">
    <property type="protein sequence ID" value="KAA1105119.1"/>
    <property type="molecule type" value="Genomic_DNA"/>
</dbReference>
<feature type="region of interest" description="Disordered" evidence="5">
    <location>
        <begin position="73"/>
        <end position="98"/>
    </location>
</feature>
<feature type="region of interest" description="Disordered" evidence="5">
    <location>
        <begin position="217"/>
        <end position="242"/>
    </location>
</feature>
<evidence type="ECO:0000256" key="4">
    <source>
        <dbReference type="PROSITE-ProRule" id="PRU00600"/>
    </source>
</evidence>
<evidence type="ECO:0000313" key="10">
    <source>
        <dbReference type="Proteomes" id="UP000325313"/>
    </source>
</evidence>
<keyword evidence="2 4" id="KW-0863">Zinc-finger</keyword>
<evidence type="ECO:0000256" key="3">
    <source>
        <dbReference type="ARBA" id="ARBA00022833"/>
    </source>
</evidence>
<feature type="region of interest" description="Disordered" evidence="5">
    <location>
        <begin position="420"/>
        <end position="503"/>
    </location>
</feature>
<feature type="compositionally biased region" description="Acidic residues" evidence="5">
    <location>
        <begin position="740"/>
        <end position="808"/>
    </location>
</feature>
<evidence type="ECO:0000313" key="9">
    <source>
        <dbReference type="Proteomes" id="UP000324748"/>
    </source>
</evidence>
<dbReference type="Gene3D" id="6.10.250.3410">
    <property type="entry name" value="DBF zinc finger"/>
    <property type="match status" value="1"/>
</dbReference>
<feature type="region of interest" description="Disordered" evidence="5">
    <location>
        <begin position="736"/>
        <end position="908"/>
    </location>
</feature>
<feature type="domain" description="DBF4-type" evidence="6">
    <location>
        <begin position="668"/>
        <end position="717"/>
    </location>
</feature>
<organism evidence="8 10">
    <name type="scientific">Puccinia graminis f. sp. tritici</name>
    <dbReference type="NCBI Taxonomy" id="56615"/>
    <lineage>
        <taxon>Eukaryota</taxon>
        <taxon>Fungi</taxon>
        <taxon>Dikarya</taxon>
        <taxon>Basidiomycota</taxon>
        <taxon>Pucciniomycotina</taxon>
        <taxon>Pucciniomycetes</taxon>
        <taxon>Pucciniales</taxon>
        <taxon>Pucciniaceae</taxon>
        <taxon>Puccinia</taxon>
    </lineage>
</organism>
<keyword evidence="3" id="KW-0862">Zinc</keyword>
<dbReference type="GO" id="GO:0008270">
    <property type="term" value="F:zinc ion binding"/>
    <property type="evidence" value="ECO:0007669"/>
    <property type="project" value="UniProtKB-KW"/>
</dbReference>
<protein>
    <recommendedName>
        <fullName evidence="6">DBF4-type domain-containing protein</fullName>
    </recommendedName>
</protein>
<dbReference type="InterPro" id="IPR038545">
    <property type="entry name" value="Znf_DBF_sf"/>
</dbReference>
<name>A0A5B0PWG6_PUCGR</name>
<dbReference type="InterPro" id="IPR036420">
    <property type="entry name" value="BRCT_dom_sf"/>
</dbReference>